<sequence>MAGELNTFGLSTSTVTVATTTSFLLFSAGQAGGRKRSIASDLNVKAPDDQTTSLEISEVSTL</sequence>
<proteinExistence type="predicted"/>
<keyword evidence="2" id="KW-1185">Reference proteome</keyword>
<name>A0ABP0F1E2_CLALP</name>
<evidence type="ECO:0000313" key="1">
    <source>
        <dbReference type="EMBL" id="CAK8673539.1"/>
    </source>
</evidence>
<accession>A0ABP0F1E2</accession>
<evidence type="ECO:0000313" key="2">
    <source>
        <dbReference type="Proteomes" id="UP001642483"/>
    </source>
</evidence>
<protein>
    <submittedName>
        <fullName evidence="1">Uncharacterized protein</fullName>
    </submittedName>
</protein>
<comment type="caution">
    <text evidence="1">The sequence shown here is derived from an EMBL/GenBank/DDBJ whole genome shotgun (WGS) entry which is preliminary data.</text>
</comment>
<dbReference type="EMBL" id="CAWYQH010000002">
    <property type="protein sequence ID" value="CAK8673539.1"/>
    <property type="molecule type" value="Genomic_DNA"/>
</dbReference>
<reference evidence="1 2" key="1">
    <citation type="submission" date="2024-02" db="EMBL/GenBank/DDBJ databases">
        <authorList>
            <person name="Daric V."/>
            <person name="Darras S."/>
        </authorList>
    </citation>
    <scope>NUCLEOTIDE SEQUENCE [LARGE SCALE GENOMIC DNA]</scope>
</reference>
<dbReference type="Proteomes" id="UP001642483">
    <property type="component" value="Unassembled WGS sequence"/>
</dbReference>
<gene>
    <name evidence="1" type="ORF">CVLEPA_LOCUS3322</name>
</gene>
<organism evidence="1 2">
    <name type="scientific">Clavelina lepadiformis</name>
    <name type="common">Light-bulb sea squirt</name>
    <name type="synonym">Ascidia lepadiformis</name>
    <dbReference type="NCBI Taxonomy" id="159417"/>
    <lineage>
        <taxon>Eukaryota</taxon>
        <taxon>Metazoa</taxon>
        <taxon>Chordata</taxon>
        <taxon>Tunicata</taxon>
        <taxon>Ascidiacea</taxon>
        <taxon>Aplousobranchia</taxon>
        <taxon>Clavelinidae</taxon>
        <taxon>Clavelina</taxon>
    </lineage>
</organism>